<dbReference type="InterPro" id="IPR045340">
    <property type="entry name" value="DUF6533"/>
</dbReference>
<evidence type="ECO:0000259" key="2">
    <source>
        <dbReference type="Pfam" id="PF20151"/>
    </source>
</evidence>
<dbReference type="GeneID" id="64600238"/>
<evidence type="ECO:0000313" key="3">
    <source>
        <dbReference type="EMBL" id="KAG1794817.1"/>
    </source>
</evidence>
<gene>
    <name evidence="3" type="ORF">HD556DRAFT_1442599</name>
</gene>
<keyword evidence="4" id="KW-1185">Reference proteome</keyword>
<name>A0A9P7ARB2_9AGAM</name>
<dbReference type="RefSeq" id="XP_041160856.1">
    <property type="nucleotide sequence ID" value="XM_041306474.1"/>
</dbReference>
<evidence type="ECO:0000313" key="4">
    <source>
        <dbReference type="Proteomes" id="UP000719766"/>
    </source>
</evidence>
<keyword evidence="1" id="KW-1133">Transmembrane helix</keyword>
<feature type="domain" description="DUF6533" evidence="2">
    <location>
        <begin position="10"/>
        <end position="57"/>
    </location>
</feature>
<keyword evidence="1" id="KW-0472">Membrane</keyword>
<proteinExistence type="predicted"/>
<feature type="transmembrane region" description="Helical" evidence="1">
    <location>
        <begin position="40"/>
        <end position="61"/>
    </location>
</feature>
<comment type="caution">
    <text evidence="3">The sequence shown here is derived from an EMBL/GenBank/DDBJ whole genome shotgun (WGS) entry which is preliminary data.</text>
</comment>
<reference evidence="3" key="1">
    <citation type="journal article" date="2020" name="New Phytol.">
        <title>Comparative genomics reveals dynamic genome evolution in host specialist ectomycorrhizal fungi.</title>
        <authorList>
            <person name="Lofgren L.A."/>
            <person name="Nguyen N.H."/>
            <person name="Vilgalys R."/>
            <person name="Ruytinx J."/>
            <person name="Liao H.L."/>
            <person name="Branco S."/>
            <person name="Kuo A."/>
            <person name="LaButti K."/>
            <person name="Lipzen A."/>
            <person name="Andreopoulos W."/>
            <person name="Pangilinan J."/>
            <person name="Riley R."/>
            <person name="Hundley H."/>
            <person name="Na H."/>
            <person name="Barry K."/>
            <person name="Grigoriev I.V."/>
            <person name="Stajich J.E."/>
            <person name="Kennedy P.G."/>
        </authorList>
    </citation>
    <scope>NUCLEOTIDE SEQUENCE</scope>
    <source>
        <strain evidence="3">S12</strain>
    </source>
</reference>
<dbReference type="AlphaFoldDB" id="A0A9P7ARB2"/>
<dbReference type="Pfam" id="PF20151">
    <property type="entry name" value="DUF6533"/>
    <property type="match status" value="1"/>
</dbReference>
<evidence type="ECO:0000256" key="1">
    <source>
        <dbReference type="SAM" id="Phobius"/>
    </source>
</evidence>
<dbReference type="OrthoDB" id="2692685at2759"/>
<protein>
    <recommendedName>
        <fullName evidence="2">DUF6533 domain-containing protein</fullName>
    </recommendedName>
</protein>
<organism evidence="3 4">
    <name type="scientific">Suillus plorans</name>
    <dbReference type="NCBI Taxonomy" id="116603"/>
    <lineage>
        <taxon>Eukaryota</taxon>
        <taxon>Fungi</taxon>
        <taxon>Dikarya</taxon>
        <taxon>Basidiomycota</taxon>
        <taxon>Agaricomycotina</taxon>
        <taxon>Agaricomycetes</taxon>
        <taxon>Agaricomycetidae</taxon>
        <taxon>Boletales</taxon>
        <taxon>Suillineae</taxon>
        <taxon>Suillaceae</taxon>
        <taxon>Suillus</taxon>
    </lineage>
</organism>
<dbReference type="Proteomes" id="UP000719766">
    <property type="component" value="Unassembled WGS sequence"/>
</dbReference>
<sequence>MSQSNLGSSIAVAAFVGVTYDWLFSALTFGQEVELVWRQHWSLMTVLYLSVCYLGILYAAYVQKTKQSMLC</sequence>
<keyword evidence="1" id="KW-0812">Transmembrane</keyword>
<accession>A0A9P7ARB2</accession>
<dbReference type="EMBL" id="JABBWE010000024">
    <property type="protein sequence ID" value="KAG1794817.1"/>
    <property type="molecule type" value="Genomic_DNA"/>
</dbReference>